<proteinExistence type="inferred from homology"/>
<gene>
    <name evidence="8" type="ORF">E4O86_02365</name>
</gene>
<keyword evidence="3 5" id="KW-0560">Oxidoreductase</keyword>
<accession>A0A964WS83</accession>
<dbReference type="AlphaFoldDB" id="A0A964WS83"/>
<feature type="domain" description="D-isomer specific 2-hydroxyacid dehydrogenase catalytic" evidence="6">
    <location>
        <begin position="26"/>
        <end position="316"/>
    </location>
</feature>
<dbReference type="Pfam" id="PF00389">
    <property type="entry name" value="2-Hacid_dh"/>
    <property type="match status" value="1"/>
</dbReference>
<protein>
    <submittedName>
        <fullName evidence="8">D-2-hydroxyacid dehydrogenase family protein</fullName>
    </submittedName>
</protein>
<dbReference type="InterPro" id="IPR006139">
    <property type="entry name" value="D-isomer_2_OHA_DH_cat_dom"/>
</dbReference>
<feature type="domain" description="D-isomer specific 2-hydroxyacid dehydrogenase NAD-binding" evidence="7">
    <location>
        <begin position="114"/>
        <end position="286"/>
    </location>
</feature>
<dbReference type="GO" id="GO:0008652">
    <property type="term" value="P:amino acid biosynthetic process"/>
    <property type="evidence" value="ECO:0007669"/>
    <property type="project" value="UniProtKB-KW"/>
</dbReference>
<organism evidence="8 9">
    <name type="scientific">Propylenella binzhouense</name>
    <dbReference type="NCBI Taxonomy" id="2555902"/>
    <lineage>
        <taxon>Bacteria</taxon>
        <taxon>Pseudomonadati</taxon>
        <taxon>Pseudomonadota</taxon>
        <taxon>Alphaproteobacteria</taxon>
        <taxon>Hyphomicrobiales</taxon>
        <taxon>Propylenellaceae</taxon>
        <taxon>Propylenella</taxon>
    </lineage>
</organism>
<evidence type="ECO:0000259" key="7">
    <source>
        <dbReference type="Pfam" id="PF02826"/>
    </source>
</evidence>
<dbReference type="PANTHER" id="PTHR42789">
    <property type="entry name" value="D-ISOMER SPECIFIC 2-HYDROXYACID DEHYDROGENASE FAMILY PROTEIN (AFU_ORTHOLOGUE AFUA_6G10090)"/>
    <property type="match status" value="1"/>
</dbReference>
<name>A0A964WS83_9HYPH</name>
<dbReference type="EMBL" id="SPKJ01000004">
    <property type="protein sequence ID" value="MYZ46565.1"/>
    <property type="molecule type" value="Genomic_DNA"/>
</dbReference>
<dbReference type="Gene3D" id="3.40.50.720">
    <property type="entry name" value="NAD(P)-binding Rossmann-like Domain"/>
    <property type="match status" value="2"/>
</dbReference>
<keyword evidence="4" id="KW-0520">NAD</keyword>
<dbReference type="Pfam" id="PF02826">
    <property type="entry name" value="2-Hacid_dh_C"/>
    <property type="match status" value="1"/>
</dbReference>
<keyword evidence="9" id="KW-1185">Reference proteome</keyword>
<dbReference type="CDD" id="cd12169">
    <property type="entry name" value="PGDH_like_1"/>
    <property type="match status" value="1"/>
</dbReference>
<evidence type="ECO:0000313" key="9">
    <source>
        <dbReference type="Proteomes" id="UP000773614"/>
    </source>
</evidence>
<evidence type="ECO:0000313" key="8">
    <source>
        <dbReference type="EMBL" id="MYZ46565.1"/>
    </source>
</evidence>
<keyword evidence="2" id="KW-0028">Amino-acid biosynthesis</keyword>
<dbReference type="PROSITE" id="PS00065">
    <property type="entry name" value="D_2_HYDROXYACID_DH_1"/>
    <property type="match status" value="1"/>
</dbReference>
<evidence type="ECO:0000256" key="5">
    <source>
        <dbReference type="RuleBase" id="RU003719"/>
    </source>
</evidence>
<sequence length="326" mass="36023">MRLAILSDYQNVALTFADWSDVARQTTIDVFTEPFQNQQQMIQSLKDYEIICAMRERVAFPRSVFEQLPNLKFLATTGEVNFSIDLSAAADYGVIVSGTDNGSGYAATAELAWGLILDLTRNITREHNALLQGKWQTTIGRDLRGLTLGVLGLGNIGRTVAGYGYAFGMNVLSWSKHMTQQQAAEAGATLVPLETLMAEADVISIHLILSDRTRNLIDDRMLGRMKPSAILINTSRGPIVQETALIEALQERRIAGAGLDVFEHEPIALDHPYRSLDNVLLTPHLGYVTEETYNLFFPQIVENVAAFLAGAPIRLCTNDLSHPFLQ</sequence>
<evidence type="ECO:0000256" key="2">
    <source>
        <dbReference type="ARBA" id="ARBA00022605"/>
    </source>
</evidence>
<comment type="caution">
    <text evidence="8">The sequence shown here is derived from an EMBL/GenBank/DDBJ whole genome shotgun (WGS) entry which is preliminary data.</text>
</comment>
<dbReference type="SUPFAM" id="SSF51735">
    <property type="entry name" value="NAD(P)-binding Rossmann-fold domains"/>
    <property type="match status" value="1"/>
</dbReference>
<dbReference type="RefSeq" id="WP_161138914.1">
    <property type="nucleotide sequence ID" value="NZ_SPKJ01000004.1"/>
</dbReference>
<dbReference type="SUPFAM" id="SSF52283">
    <property type="entry name" value="Formate/glycerate dehydrogenase catalytic domain-like"/>
    <property type="match status" value="1"/>
</dbReference>
<dbReference type="PANTHER" id="PTHR42789:SF1">
    <property type="entry name" value="D-ISOMER SPECIFIC 2-HYDROXYACID DEHYDROGENASE FAMILY PROTEIN (AFU_ORTHOLOGUE AFUA_6G10090)"/>
    <property type="match status" value="1"/>
</dbReference>
<dbReference type="FunFam" id="3.40.50.720:FF:000203">
    <property type="entry name" value="D-3-phosphoglycerate dehydrogenase (SerA)"/>
    <property type="match status" value="1"/>
</dbReference>
<dbReference type="InterPro" id="IPR029752">
    <property type="entry name" value="D-isomer_DH_CS1"/>
</dbReference>
<evidence type="ECO:0000259" key="6">
    <source>
        <dbReference type="Pfam" id="PF00389"/>
    </source>
</evidence>
<evidence type="ECO:0000256" key="1">
    <source>
        <dbReference type="ARBA" id="ARBA00005854"/>
    </source>
</evidence>
<dbReference type="OrthoDB" id="9793626at2"/>
<dbReference type="GO" id="GO:0016616">
    <property type="term" value="F:oxidoreductase activity, acting on the CH-OH group of donors, NAD or NADP as acceptor"/>
    <property type="evidence" value="ECO:0007669"/>
    <property type="project" value="InterPro"/>
</dbReference>
<evidence type="ECO:0000256" key="3">
    <source>
        <dbReference type="ARBA" id="ARBA00023002"/>
    </source>
</evidence>
<comment type="similarity">
    <text evidence="1 5">Belongs to the D-isomer specific 2-hydroxyacid dehydrogenase family.</text>
</comment>
<reference evidence="8" key="1">
    <citation type="submission" date="2019-03" db="EMBL/GenBank/DDBJ databases">
        <title>Afifella sp. nov., isolated from activated sludge.</title>
        <authorList>
            <person name="Li Q."/>
            <person name="Liu Y."/>
        </authorList>
    </citation>
    <scope>NUCLEOTIDE SEQUENCE</scope>
    <source>
        <strain evidence="8">L72</strain>
    </source>
</reference>
<evidence type="ECO:0000256" key="4">
    <source>
        <dbReference type="ARBA" id="ARBA00023027"/>
    </source>
</evidence>
<dbReference type="Proteomes" id="UP000773614">
    <property type="component" value="Unassembled WGS sequence"/>
</dbReference>
<dbReference type="InterPro" id="IPR050857">
    <property type="entry name" value="D-2-hydroxyacid_DH"/>
</dbReference>
<dbReference type="InterPro" id="IPR006140">
    <property type="entry name" value="D-isomer_DH_NAD-bd"/>
</dbReference>
<dbReference type="InterPro" id="IPR036291">
    <property type="entry name" value="NAD(P)-bd_dom_sf"/>
</dbReference>
<dbReference type="GO" id="GO:0051287">
    <property type="term" value="F:NAD binding"/>
    <property type="evidence" value="ECO:0007669"/>
    <property type="project" value="InterPro"/>
</dbReference>